<sequence length="167" mass="18340">MLNRLVICAVAVTTAPLWILAPASATRAVRKAADSAADQLSSSLSVTKDLRDLIALLLQVIVFALILLLVLLILTWLLLLLLLTRLLLLPLLGLLALLRRLLLRRLIIRVRFTGALRVRRGRLVIRDLRAVGGLLRLLGLLTGLLTWNLLRRLGIAAVVYANSGVLI</sequence>
<dbReference type="AlphaFoldDB" id="A0AB38DLK0"/>
<evidence type="ECO:0000256" key="1">
    <source>
        <dbReference type="SAM" id="Phobius"/>
    </source>
</evidence>
<protein>
    <recommendedName>
        <fullName evidence="4">Transmembrane protein</fullName>
    </recommendedName>
</protein>
<feature type="transmembrane region" description="Helical" evidence="1">
    <location>
        <begin position="128"/>
        <end position="150"/>
    </location>
</feature>
<gene>
    <name evidence="2" type="ORF">SAMEA2275630_05071</name>
</gene>
<organism evidence="2 3">
    <name type="scientific">Mycobacteroides abscessus subsp. massiliense</name>
    <dbReference type="NCBI Taxonomy" id="1962118"/>
    <lineage>
        <taxon>Bacteria</taxon>
        <taxon>Bacillati</taxon>
        <taxon>Actinomycetota</taxon>
        <taxon>Actinomycetes</taxon>
        <taxon>Mycobacteriales</taxon>
        <taxon>Mycobacteriaceae</taxon>
        <taxon>Mycobacteroides</taxon>
        <taxon>Mycobacteroides abscessus</taxon>
    </lineage>
</organism>
<feature type="transmembrane region" description="Helical" evidence="1">
    <location>
        <begin position="86"/>
        <end position="108"/>
    </location>
</feature>
<accession>A0AB38DLK0</accession>
<name>A0AB38DLK0_9MYCO</name>
<keyword evidence="1" id="KW-0812">Transmembrane</keyword>
<feature type="transmembrane region" description="Helical" evidence="1">
    <location>
        <begin position="53"/>
        <end position="79"/>
    </location>
</feature>
<comment type="caution">
    <text evidence="2">The sequence shown here is derived from an EMBL/GenBank/DDBJ whole genome shotgun (WGS) entry which is preliminary data.</text>
</comment>
<reference evidence="2 3" key="1">
    <citation type="submission" date="2016-11" db="EMBL/GenBank/DDBJ databases">
        <authorList>
            <consortium name="Pathogen Informatics"/>
        </authorList>
    </citation>
    <scope>NUCLEOTIDE SEQUENCE [LARGE SCALE GENOMIC DNA]</scope>
    <source>
        <strain evidence="2 3">1168</strain>
    </source>
</reference>
<proteinExistence type="predicted"/>
<evidence type="ECO:0008006" key="4">
    <source>
        <dbReference type="Google" id="ProtNLM"/>
    </source>
</evidence>
<keyword evidence="1" id="KW-1133">Transmembrane helix</keyword>
<evidence type="ECO:0000313" key="2">
    <source>
        <dbReference type="EMBL" id="SKZ52103.1"/>
    </source>
</evidence>
<keyword evidence="1" id="KW-0472">Membrane</keyword>
<dbReference type="EMBL" id="FVQL01000001">
    <property type="protein sequence ID" value="SKZ52103.1"/>
    <property type="molecule type" value="Genomic_DNA"/>
</dbReference>
<evidence type="ECO:0000313" key="3">
    <source>
        <dbReference type="Proteomes" id="UP000190366"/>
    </source>
</evidence>
<dbReference type="Proteomes" id="UP000190366">
    <property type="component" value="Unassembled WGS sequence"/>
</dbReference>